<organism evidence="1 2">
    <name type="scientific">Caldicoprobacter faecalis</name>
    <dbReference type="NCBI Taxonomy" id="937334"/>
    <lineage>
        <taxon>Bacteria</taxon>
        <taxon>Bacillati</taxon>
        <taxon>Bacillota</taxon>
        <taxon>Clostridia</taxon>
        <taxon>Caldicoprobacterales</taxon>
        <taxon>Caldicoprobacteraceae</taxon>
        <taxon>Caldicoprobacter</taxon>
    </lineage>
</organism>
<reference evidence="1 2" key="1">
    <citation type="submission" date="2016-10" db="EMBL/GenBank/DDBJ databases">
        <authorList>
            <person name="de Groot N.N."/>
        </authorList>
    </citation>
    <scope>NUCLEOTIDE SEQUENCE [LARGE SCALE GENOMIC DNA]</scope>
    <source>
        <strain evidence="1 2">DSM 20678</strain>
    </source>
</reference>
<name>A0A1I5Y9E0_9FIRM</name>
<keyword evidence="2" id="KW-1185">Reference proteome</keyword>
<evidence type="ECO:0000313" key="2">
    <source>
        <dbReference type="Proteomes" id="UP000198577"/>
    </source>
</evidence>
<evidence type="ECO:0000313" key="1">
    <source>
        <dbReference type="EMBL" id="SFQ40851.1"/>
    </source>
</evidence>
<proteinExistence type="predicted"/>
<accession>A0A1I5Y9E0</accession>
<dbReference type="AlphaFoldDB" id="A0A1I5Y9E0"/>
<dbReference type="EMBL" id="FOXR01000040">
    <property type="protein sequence ID" value="SFQ40851.1"/>
    <property type="molecule type" value="Genomic_DNA"/>
</dbReference>
<protein>
    <submittedName>
        <fullName evidence="1">Uncharacterized protein</fullName>
    </submittedName>
</protein>
<dbReference type="Proteomes" id="UP000198577">
    <property type="component" value="Unassembled WGS sequence"/>
</dbReference>
<gene>
    <name evidence="1" type="ORF">SAMN05444406_1403</name>
</gene>
<sequence>MLCKSTIKRMSLMLFIVALVISFMYKVDFCTPTESWWDSQGYGMFNPVAVTYIYDTNGTLINSTTKADNSTKLISYAQIYINP</sequence>